<comment type="caution">
    <text evidence="5">The sequence shown here is derived from an EMBL/GenBank/DDBJ whole genome shotgun (WGS) entry which is preliminary data.</text>
</comment>
<evidence type="ECO:0000313" key="5">
    <source>
        <dbReference type="EMBL" id="MBB4913209.1"/>
    </source>
</evidence>
<accession>A0A7W7QGP9</accession>
<feature type="domain" description="Purine catabolism PurC-like" evidence="2">
    <location>
        <begin position="8"/>
        <end position="122"/>
    </location>
</feature>
<dbReference type="Proteomes" id="UP000552644">
    <property type="component" value="Unassembled WGS sequence"/>
</dbReference>
<evidence type="ECO:0000259" key="3">
    <source>
        <dbReference type="Pfam" id="PF13556"/>
    </source>
</evidence>
<dbReference type="AlphaFoldDB" id="A0A7W7QGP9"/>
<feature type="domain" description="PucR C-terminal helix-turn-helix" evidence="3">
    <location>
        <begin position="460"/>
        <end position="516"/>
    </location>
</feature>
<protein>
    <submittedName>
        <fullName evidence="5">Sugar diacid utilization regulator</fullName>
    </submittedName>
</protein>
<organism evidence="5 6">
    <name type="scientific">Streptosporangium saharense</name>
    <dbReference type="NCBI Taxonomy" id="1706840"/>
    <lineage>
        <taxon>Bacteria</taxon>
        <taxon>Bacillati</taxon>
        <taxon>Actinomycetota</taxon>
        <taxon>Actinomycetes</taxon>
        <taxon>Streptosporangiales</taxon>
        <taxon>Streptosporangiaceae</taxon>
        <taxon>Streptosporangium</taxon>
    </lineage>
</organism>
<dbReference type="EMBL" id="JACHJP010000001">
    <property type="protein sequence ID" value="MBB4913209.1"/>
    <property type="molecule type" value="Genomic_DNA"/>
</dbReference>
<dbReference type="PANTHER" id="PTHR33744:SF17">
    <property type="entry name" value="CONSERVED PROTEIN"/>
    <property type="match status" value="1"/>
</dbReference>
<name>A0A7W7QGP9_9ACTN</name>
<dbReference type="InterPro" id="IPR012914">
    <property type="entry name" value="PucR_dom"/>
</dbReference>
<evidence type="ECO:0000256" key="1">
    <source>
        <dbReference type="ARBA" id="ARBA00006754"/>
    </source>
</evidence>
<feature type="domain" description="CdaR GGDEF-like" evidence="4">
    <location>
        <begin position="280"/>
        <end position="406"/>
    </location>
</feature>
<evidence type="ECO:0000313" key="6">
    <source>
        <dbReference type="Proteomes" id="UP000552644"/>
    </source>
</evidence>
<dbReference type="PANTHER" id="PTHR33744">
    <property type="entry name" value="CARBOHYDRATE DIACID REGULATOR"/>
    <property type="match status" value="1"/>
</dbReference>
<keyword evidence="6" id="KW-1185">Reference proteome</keyword>
<dbReference type="InterPro" id="IPR041522">
    <property type="entry name" value="CdaR_GGDEF"/>
</dbReference>
<comment type="similarity">
    <text evidence="1">Belongs to the CdaR family.</text>
</comment>
<dbReference type="Pfam" id="PF13556">
    <property type="entry name" value="HTH_30"/>
    <property type="match status" value="1"/>
</dbReference>
<gene>
    <name evidence="5" type="ORF">FHS44_000281</name>
</gene>
<dbReference type="InterPro" id="IPR025736">
    <property type="entry name" value="PucR_C-HTH_dom"/>
</dbReference>
<reference evidence="5 6" key="1">
    <citation type="submission" date="2020-08" db="EMBL/GenBank/DDBJ databases">
        <title>Genomic Encyclopedia of Type Strains, Phase III (KMG-III): the genomes of soil and plant-associated and newly described type strains.</title>
        <authorList>
            <person name="Whitman W."/>
        </authorList>
    </citation>
    <scope>NUCLEOTIDE SEQUENCE [LARGE SCALE GENOMIC DNA]</scope>
    <source>
        <strain evidence="5 6">CECT 8840</strain>
    </source>
</reference>
<evidence type="ECO:0000259" key="2">
    <source>
        <dbReference type="Pfam" id="PF07905"/>
    </source>
</evidence>
<dbReference type="Pfam" id="PF07905">
    <property type="entry name" value="PucR"/>
    <property type="match status" value="1"/>
</dbReference>
<proteinExistence type="inferred from homology"/>
<sequence length="520" mass="55350">MLSLRSLVDDDSLGLKVLVAGPEGALDAEALWVHNTELPDPSPYLRDRELVLTNGLWLRTTTPGKFVANVVRSGAAGIVFGLREEMPATPAELVEACRQADLPLVELVSEVPFTAVSRAAATTLAEQRQRTLVSMVRRGNALADAISQGAGASGVLRVLRRDHDLPLVVVDRMGRLLATAGGSLPEDELRTVAEGLARRPPPLELAVGESGTATLFLVGALGEADAGLVCLRPARSLSRTEQDALVQAAHFLSLEVARRQAVQAIEMRFATELLDMVLSGSSRAAEVPARLEAFGVDPSGPLAVTALAFADSGEGVATLPGMAEAVVEFFTAEAVQVVVAGGSQDVVAVHPWRHPLEELPATVERLTAWLSRGFDGRRVVAGLGGVANGWAALRAPLTESREACRVLRRSPGRDVALFGELGTHRLLLGTQDEEALRRLSAAVLDPLRAHDRAQGGQLETTLRAFLDHDGHWAKTAAALYVHVNTLRNRLTRVTELTGRDVGTTPGRVDLFLALQADRGA</sequence>
<dbReference type="RefSeq" id="WP_184712013.1">
    <property type="nucleotide sequence ID" value="NZ_JACHJP010000001.1"/>
</dbReference>
<dbReference type="InterPro" id="IPR042070">
    <property type="entry name" value="PucR_C-HTH_sf"/>
</dbReference>
<dbReference type="InterPro" id="IPR051448">
    <property type="entry name" value="CdaR-like_regulators"/>
</dbReference>
<evidence type="ECO:0000259" key="4">
    <source>
        <dbReference type="Pfam" id="PF17853"/>
    </source>
</evidence>
<dbReference type="Gene3D" id="1.10.10.2840">
    <property type="entry name" value="PucR C-terminal helix-turn-helix domain"/>
    <property type="match status" value="1"/>
</dbReference>
<dbReference type="Pfam" id="PF17853">
    <property type="entry name" value="GGDEF_2"/>
    <property type="match status" value="1"/>
</dbReference>